<evidence type="ECO:0000313" key="1">
    <source>
        <dbReference type="EMBL" id="KAI0067428.1"/>
    </source>
</evidence>
<evidence type="ECO:0000313" key="2">
    <source>
        <dbReference type="Proteomes" id="UP000814140"/>
    </source>
</evidence>
<dbReference type="Proteomes" id="UP000814140">
    <property type="component" value="Unassembled WGS sequence"/>
</dbReference>
<protein>
    <submittedName>
        <fullName evidence="1">Uncharacterized protein</fullName>
    </submittedName>
</protein>
<accession>A0ACB8TG47</accession>
<keyword evidence="2" id="KW-1185">Reference proteome</keyword>
<name>A0ACB8TG47_9AGAM</name>
<sequence>MPRPFTVSRTLEKSPKESATPSHSSWRAIRNNLRQTGRMDAAQRDPSQPRPSKSQKNKSGRHNHHRPSNPAKRPLPVRMHHRSNAHMSIPDKVLNDLESLAFALKTGAGGTNHRMGYTPYRTYAPPLTPPGPPLRSHGAQFRRIPPIRRLPIRPLPQLPVAEIWPNRLGESEENKPERRKWGGDAVDPVIPPPYNWTMLR</sequence>
<comment type="caution">
    <text evidence="1">The sequence shown here is derived from an EMBL/GenBank/DDBJ whole genome shotgun (WGS) entry which is preliminary data.</text>
</comment>
<gene>
    <name evidence="1" type="ORF">BV25DRAFT_1987825</name>
</gene>
<reference evidence="1" key="2">
    <citation type="journal article" date="2022" name="New Phytol.">
        <title>Evolutionary transition to the ectomycorrhizal habit in the genomes of a hyperdiverse lineage of mushroom-forming fungi.</title>
        <authorList>
            <person name="Looney B."/>
            <person name="Miyauchi S."/>
            <person name="Morin E."/>
            <person name="Drula E."/>
            <person name="Courty P.E."/>
            <person name="Kohler A."/>
            <person name="Kuo A."/>
            <person name="LaButti K."/>
            <person name="Pangilinan J."/>
            <person name="Lipzen A."/>
            <person name="Riley R."/>
            <person name="Andreopoulos W."/>
            <person name="He G."/>
            <person name="Johnson J."/>
            <person name="Nolan M."/>
            <person name="Tritt A."/>
            <person name="Barry K.W."/>
            <person name="Grigoriev I.V."/>
            <person name="Nagy L.G."/>
            <person name="Hibbett D."/>
            <person name="Henrissat B."/>
            <person name="Matheny P.B."/>
            <person name="Labbe J."/>
            <person name="Martin F.M."/>
        </authorList>
    </citation>
    <scope>NUCLEOTIDE SEQUENCE</scope>
    <source>
        <strain evidence="1">HHB10654</strain>
    </source>
</reference>
<reference evidence="1" key="1">
    <citation type="submission" date="2021-03" db="EMBL/GenBank/DDBJ databases">
        <authorList>
            <consortium name="DOE Joint Genome Institute"/>
            <person name="Ahrendt S."/>
            <person name="Looney B.P."/>
            <person name="Miyauchi S."/>
            <person name="Morin E."/>
            <person name="Drula E."/>
            <person name="Courty P.E."/>
            <person name="Chicoki N."/>
            <person name="Fauchery L."/>
            <person name="Kohler A."/>
            <person name="Kuo A."/>
            <person name="Labutti K."/>
            <person name="Pangilinan J."/>
            <person name="Lipzen A."/>
            <person name="Riley R."/>
            <person name="Andreopoulos W."/>
            <person name="He G."/>
            <person name="Johnson J."/>
            <person name="Barry K.W."/>
            <person name="Grigoriev I.V."/>
            <person name="Nagy L."/>
            <person name="Hibbett D."/>
            <person name="Henrissat B."/>
            <person name="Matheny P.B."/>
            <person name="Labbe J."/>
            <person name="Martin F."/>
        </authorList>
    </citation>
    <scope>NUCLEOTIDE SEQUENCE</scope>
    <source>
        <strain evidence="1">HHB10654</strain>
    </source>
</reference>
<dbReference type="EMBL" id="MU277190">
    <property type="protein sequence ID" value="KAI0067428.1"/>
    <property type="molecule type" value="Genomic_DNA"/>
</dbReference>
<organism evidence="1 2">
    <name type="scientific">Artomyces pyxidatus</name>
    <dbReference type="NCBI Taxonomy" id="48021"/>
    <lineage>
        <taxon>Eukaryota</taxon>
        <taxon>Fungi</taxon>
        <taxon>Dikarya</taxon>
        <taxon>Basidiomycota</taxon>
        <taxon>Agaricomycotina</taxon>
        <taxon>Agaricomycetes</taxon>
        <taxon>Russulales</taxon>
        <taxon>Auriscalpiaceae</taxon>
        <taxon>Artomyces</taxon>
    </lineage>
</organism>
<proteinExistence type="predicted"/>